<dbReference type="InterPro" id="IPR029063">
    <property type="entry name" value="SAM-dependent_MTases_sf"/>
</dbReference>
<evidence type="ECO:0000256" key="8">
    <source>
        <dbReference type="ARBA" id="ARBA00023128"/>
    </source>
</evidence>
<sequence>MYKFKNSIGLIFQRGLHKEVIKKIKEKKSSKNLALEYFDFFYGSTYGKEWHSMRLAMLTGKKYMALVNNFSNFIETGAYFEKNATIDVLKFLQKYHDKQNSHLNQNFPKNLNIFSFDSGDCRDFSKPKLNFDGLFNYYCMDGASLLPVFALDIKKEDTILDLCSSPGGKTLAILQTLLPKNVICRDISQGRLDRLTRMLKSYIPENELIKKINAPSLGSNEENFDRVLVDVPCTNDRHSLHIDVNNIFSKARSEERATIQKKQTELLTQAILSCKLNGTIVYSTCSLSPIQNEGVVNTVLNFFEAESKFYLKIEPLDYLKNYFDYFFTFSNAYLYV</sequence>
<organism evidence="13 14">
    <name type="scientific">Brachionus plicatilis</name>
    <name type="common">Marine rotifer</name>
    <name type="synonym">Brachionus muelleri</name>
    <dbReference type="NCBI Taxonomy" id="10195"/>
    <lineage>
        <taxon>Eukaryota</taxon>
        <taxon>Metazoa</taxon>
        <taxon>Spiralia</taxon>
        <taxon>Gnathifera</taxon>
        <taxon>Rotifera</taxon>
        <taxon>Eurotatoria</taxon>
        <taxon>Monogononta</taxon>
        <taxon>Pseudotrocha</taxon>
        <taxon>Ploima</taxon>
        <taxon>Brachionidae</taxon>
        <taxon>Brachionus</taxon>
    </lineage>
</organism>
<dbReference type="InterPro" id="IPR001678">
    <property type="entry name" value="MeTrfase_RsmB-F_NOP2_dom"/>
</dbReference>
<feature type="binding site" evidence="11">
    <location>
        <position position="186"/>
    </location>
    <ligand>
        <name>S-adenosyl-L-methionine</name>
        <dbReference type="ChEBI" id="CHEBI:59789"/>
    </ligand>
</feature>
<dbReference type="SUPFAM" id="SSF53335">
    <property type="entry name" value="S-adenosyl-L-methionine-dependent methyltransferases"/>
    <property type="match status" value="1"/>
</dbReference>
<comment type="caution">
    <text evidence="11">Lacks conserved residue(s) required for the propagation of feature annotation.</text>
</comment>
<dbReference type="OrthoDB" id="8020218at2759"/>
<accession>A0A3M7RRP2</accession>
<dbReference type="PRINTS" id="PR02008">
    <property type="entry name" value="RCMTFAMILY"/>
</dbReference>
<dbReference type="PANTHER" id="PTHR22808">
    <property type="entry name" value="NCL1 YEAST -RELATED NOL1/NOP2/FMU SUN DOMAIN-CONTAINING"/>
    <property type="match status" value="1"/>
</dbReference>
<dbReference type="GO" id="GO:0005762">
    <property type="term" value="C:mitochondrial large ribosomal subunit"/>
    <property type="evidence" value="ECO:0007669"/>
    <property type="project" value="TreeGrafter"/>
</dbReference>
<comment type="caution">
    <text evidence="13">The sequence shown here is derived from an EMBL/GenBank/DDBJ whole genome shotgun (WGS) entry which is preliminary data.</text>
</comment>
<dbReference type="AlphaFoldDB" id="A0A3M7RRP2"/>
<feature type="active site" description="Nucleophile" evidence="11">
    <location>
        <position position="285"/>
    </location>
</feature>
<gene>
    <name evidence="13" type="ORF">BpHYR1_052894</name>
</gene>
<keyword evidence="7" id="KW-0809">Transit peptide</keyword>
<dbReference type="STRING" id="10195.A0A3M7RRP2"/>
<dbReference type="Proteomes" id="UP000276133">
    <property type="component" value="Unassembled WGS sequence"/>
</dbReference>
<evidence type="ECO:0000259" key="12">
    <source>
        <dbReference type="PROSITE" id="PS51686"/>
    </source>
</evidence>
<reference evidence="13 14" key="1">
    <citation type="journal article" date="2018" name="Sci. Rep.">
        <title>Genomic signatures of local adaptation to the degree of environmental predictability in rotifers.</title>
        <authorList>
            <person name="Franch-Gras L."/>
            <person name="Hahn C."/>
            <person name="Garcia-Roger E.M."/>
            <person name="Carmona M.J."/>
            <person name="Serra M."/>
            <person name="Gomez A."/>
        </authorList>
    </citation>
    <scope>NUCLEOTIDE SEQUENCE [LARGE SCALE GENOMIC DNA]</scope>
    <source>
        <strain evidence="13">HYR1</strain>
    </source>
</reference>
<dbReference type="InterPro" id="IPR023267">
    <property type="entry name" value="RCMT"/>
</dbReference>
<proteinExistence type="inferred from homology"/>
<keyword evidence="6 11" id="KW-0694">RNA-binding</keyword>
<dbReference type="InterPro" id="IPR049560">
    <property type="entry name" value="MeTrfase_RsmB-F_NOP2_cat"/>
</dbReference>
<keyword evidence="3 11" id="KW-0489">Methyltransferase</keyword>
<evidence type="ECO:0000256" key="1">
    <source>
        <dbReference type="ARBA" id="ARBA00004173"/>
    </source>
</evidence>
<keyword evidence="8" id="KW-0496">Mitochondrion</keyword>
<evidence type="ECO:0000256" key="5">
    <source>
        <dbReference type="ARBA" id="ARBA00022691"/>
    </source>
</evidence>
<protein>
    <recommendedName>
        <fullName evidence="9">NOL1/NOP2/Sun domain family member 4</fullName>
    </recommendedName>
</protein>
<dbReference type="CDD" id="cd02440">
    <property type="entry name" value="AdoMet_MTases"/>
    <property type="match status" value="1"/>
</dbReference>
<keyword evidence="4 11" id="KW-0808">Transferase</keyword>
<dbReference type="Pfam" id="PF01189">
    <property type="entry name" value="Methyltr_RsmB-F"/>
    <property type="match status" value="1"/>
</dbReference>
<evidence type="ECO:0000256" key="11">
    <source>
        <dbReference type="PROSITE-ProRule" id="PRU01023"/>
    </source>
</evidence>
<comment type="catalytic activity">
    <reaction evidence="10">
        <text>a cytidine in rRNA + S-adenosyl-L-methionine = a 5-methylcytidine in rRNA + S-adenosyl-L-homocysteine + H(+)</text>
        <dbReference type="Rhea" id="RHEA:61484"/>
        <dbReference type="Rhea" id="RHEA-COMP:15836"/>
        <dbReference type="Rhea" id="RHEA-COMP:15837"/>
        <dbReference type="ChEBI" id="CHEBI:15378"/>
        <dbReference type="ChEBI" id="CHEBI:57856"/>
        <dbReference type="ChEBI" id="CHEBI:59789"/>
        <dbReference type="ChEBI" id="CHEBI:74483"/>
        <dbReference type="ChEBI" id="CHEBI:82748"/>
    </reaction>
</comment>
<dbReference type="Gene3D" id="6.20.240.40">
    <property type="match status" value="1"/>
</dbReference>
<dbReference type="Gene3D" id="3.40.50.150">
    <property type="entry name" value="Vaccinia Virus protein VP39"/>
    <property type="match status" value="1"/>
</dbReference>
<comment type="subcellular location">
    <subcellularLocation>
        <location evidence="1">Mitochondrion</location>
    </subcellularLocation>
</comment>
<feature type="binding site" evidence="11">
    <location>
        <position position="230"/>
    </location>
    <ligand>
        <name>S-adenosyl-L-methionine</name>
        <dbReference type="ChEBI" id="CHEBI:59789"/>
    </ligand>
</feature>
<dbReference type="PROSITE" id="PS51686">
    <property type="entry name" value="SAM_MT_RSMB_NOP"/>
    <property type="match status" value="1"/>
</dbReference>
<dbReference type="PANTHER" id="PTHR22808:SF3">
    <property type="entry name" value="5-METHYLCYTOSINE RRNA METHYLTRANSFERASE NSUN4"/>
    <property type="match status" value="1"/>
</dbReference>
<name>A0A3M7RRP2_BRAPC</name>
<dbReference type="GO" id="GO:0031167">
    <property type="term" value="P:rRNA methylation"/>
    <property type="evidence" value="ECO:0007669"/>
    <property type="project" value="TreeGrafter"/>
</dbReference>
<evidence type="ECO:0000256" key="3">
    <source>
        <dbReference type="ARBA" id="ARBA00022603"/>
    </source>
</evidence>
<dbReference type="EMBL" id="REGN01002780">
    <property type="protein sequence ID" value="RNA26192.1"/>
    <property type="molecule type" value="Genomic_DNA"/>
</dbReference>
<evidence type="ECO:0000313" key="14">
    <source>
        <dbReference type="Proteomes" id="UP000276133"/>
    </source>
</evidence>
<evidence type="ECO:0000313" key="13">
    <source>
        <dbReference type="EMBL" id="RNA26192.1"/>
    </source>
</evidence>
<evidence type="ECO:0000256" key="7">
    <source>
        <dbReference type="ARBA" id="ARBA00022946"/>
    </source>
</evidence>
<keyword evidence="14" id="KW-1185">Reference proteome</keyword>
<keyword evidence="2" id="KW-0698">rRNA processing</keyword>
<dbReference type="GO" id="GO:0008173">
    <property type="term" value="F:RNA methyltransferase activity"/>
    <property type="evidence" value="ECO:0007669"/>
    <property type="project" value="InterPro"/>
</dbReference>
<evidence type="ECO:0000256" key="10">
    <source>
        <dbReference type="ARBA" id="ARBA00049302"/>
    </source>
</evidence>
<evidence type="ECO:0000256" key="2">
    <source>
        <dbReference type="ARBA" id="ARBA00022552"/>
    </source>
</evidence>
<evidence type="ECO:0000256" key="6">
    <source>
        <dbReference type="ARBA" id="ARBA00022884"/>
    </source>
</evidence>
<evidence type="ECO:0000256" key="4">
    <source>
        <dbReference type="ARBA" id="ARBA00022679"/>
    </source>
</evidence>
<dbReference type="GO" id="GO:0003723">
    <property type="term" value="F:RNA binding"/>
    <property type="evidence" value="ECO:0007669"/>
    <property type="project" value="UniProtKB-UniRule"/>
</dbReference>
<comment type="similarity">
    <text evidence="11">Belongs to the class I-like SAM-binding methyltransferase superfamily. RsmB/NOP family.</text>
</comment>
<keyword evidence="5 11" id="KW-0949">S-adenosyl-L-methionine</keyword>
<feature type="domain" description="SAM-dependent MTase RsmB/NOP-type" evidence="12">
    <location>
        <begin position="64"/>
        <end position="336"/>
    </location>
</feature>
<evidence type="ECO:0000256" key="9">
    <source>
        <dbReference type="ARBA" id="ARBA00042050"/>
    </source>
</evidence>